<dbReference type="InterPro" id="IPR051865">
    <property type="entry name" value="WD-repeat_CDT2_adapter"/>
</dbReference>
<evidence type="ECO:0000313" key="5">
    <source>
        <dbReference type="EMBL" id="KAF7301494.1"/>
    </source>
</evidence>
<comment type="pathway">
    <text evidence="1">Protein modification; protein ubiquitination.</text>
</comment>
<keyword evidence="2" id="KW-0833">Ubl conjugation pathway</keyword>
<dbReference type="EMBL" id="JACAZF010000006">
    <property type="protein sequence ID" value="KAF7301494.1"/>
    <property type="molecule type" value="Genomic_DNA"/>
</dbReference>
<reference evidence="5" key="1">
    <citation type="submission" date="2020-05" db="EMBL/GenBank/DDBJ databases">
        <title>Mycena genomes resolve the evolution of fungal bioluminescence.</title>
        <authorList>
            <person name="Tsai I.J."/>
        </authorList>
    </citation>
    <scope>NUCLEOTIDE SEQUENCE</scope>
    <source>
        <strain evidence="5">171206Taipei</strain>
    </source>
</reference>
<sequence length="460" mass="49793">MATTSPKTALTERTNLKLATPTTLTSWLKRPASSTLADTPVSKAPTTTITLNHASKEDLHVSPPLRRVHFYRHFLSSVLLRHQCIQMSFAVTRSWTSLSSLHRMLAHTPTARARSGGSPILAIATEQGTVHTVNTQARKAWDPEPVHTTLQPHNNGIFDVKWNATDNLLATASGDRTGRVCDVETSTPIHTLGGHFSTLKCVSWNPRNPNLVSSGGREGMICVWDIRAGESRSSDAALLAVQTILAAHEDIGPTGKRKEPKGKHANAPRTVTGLSYSDMNEFHLITSGSADGILRCWDLRTTKKVKEPACVLFSPQDATLQTTSSRRPRGIISLAQGCGPSVGLIFALAADARIYTFDRDSLTAYGHTYTHTNLRTNFYVGLSTSPCGRWLASGGAGIPGSGFMFDVSNATRGQIAEPGVELKGYTGECGGVDWADGMLATAWDDGVVRVWRPRVNDEIE</sequence>
<feature type="repeat" description="WD" evidence="4">
    <location>
        <begin position="150"/>
        <end position="191"/>
    </location>
</feature>
<dbReference type="Pfam" id="PF00400">
    <property type="entry name" value="WD40"/>
    <property type="match status" value="3"/>
</dbReference>
<keyword evidence="4" id="KW-0853">WD repeat</keyword>
<evidence type="ECO:0000256" key="4">
    <source>
        <dbReference type="PROSITE-ProRule" id="PRU00221"/>
    </source>
</evidence>
<dbReference type="RefSeq" id="XP_037219494.1">
    <property type="nucleotide sequence ID" value="XM_037363850.1"/>
</dbReference>
<evidence type="ECO:0000256" key="3">
    <source>
        <dbReference type="ARBA" id="ARBA00038344"/>
    </source>
</evidence>
<name>A0A8H6W6V8_9AGAR</name>
<dbReference type="PANTHER" id="PTHR22852">
    <property type="entry name" value="LETHAL 2 DENTICLELESS PROTEIN RETINOIC ACID-REGULATED NUCLEAR MATRIX-ASSOCIATED PROTEIN"/>
    <property type="match status" value="1"/>
</dbReference>
<evidence type="ECO:0000256" key="2">
    <source>
        <dbReference type="ARBA" id="ARBA00022786"/>
    </source>
</evidence>
<keyword evidence="6" id="KW-1185">Reference proteome</keyword>
<dbReference type="GO" id="GO:0030674">
    <property type="term" value="F:protein-macromolecule adaptor activity"/>
    <property type="evidence" value="ECO:0007669"/>
    <property type="project" value="TreeGrafter"/>
</dbReference>
<proteinExistence type="inferred from homology"/>
<evidence type="ECO:0000256" key="1">
    <source>
        <dbReference type="ARBA" id="ARBA00004906"/>
    </source>
</evidence>
<evidence type="ECO:0000313" key="6">
    <source>
        <dbReference type="Proteomes" id="UP000636479"/>
    </source>
</evidence>
<dbReference type="InterPro" id="IPR001680">
    <property type="entry name" value="WD40_rpt"/>
</dbReference>
<dbReference type="OrthoDB" id="2096344at2759"/>
<dbReference type="PROSITE" id="PS50294">
    <property type="entry name" value="WD_REPEATS_REGION"/>
    <property type="match status" value="1"/>
</dbReference>
<gene>
    <name evidence="5" type="ORF">MIND_00714800</name>
</gene>
<feature type="repeat" description="WD" evidence="4">
    <location>
        <begin position="192"/>
        <end position="234"/>
    </location>
</feature>
<dbReference type="PROSITE" id="PS50082">
    <property type="entry name" value="WD_REPEATS_2"/>
    <property type="match status" value="3"/>
</dbReference>
<dbReference type="SUPFAM" id="SSF50978">
    <property type="entry name" value="WD40 repeat-like"/>
    <property type="match status" value="1"/>
</dbReference>
<dbReference type="GO" id="GO:0043161">
    <property type="term" value="P:proteasome-mediated ubiquitin-dependent protein catabolic process"/>
    <property type="evidence" value="ECO:0007669"/>
    <property type="project" value="TreeGrafter"/>
</dbReference>
<accession>A0A8H6W6V8</accession>
<feature type="repeat" description="WD" evidence="4">
    <location>
        <begin position="284"/>
        <end position="307"/>
    </location>
</feature>
<dbReference type="Gene3D" id="2.130.10.10">
    <property type="entry name" value="YVTN repeat-like/Quinoprotein amine dehydrogenase"/>
    <property type="match status" value="2"/>
</dbReference>
<dbReference type="GeneID" id="59346366"/>
<organism evidence="5 6">
    <name type="scientific">Mycena indigotica</name>
    <dbReference type="NCBI Taxonomy" id="2126181"/>
    <lineage>
        <taxon>Eukaryota</taxon>
        <taxon>Fungi</taxon>
        <taxon>Dikarya</taxon>
        <taxon>Basidiomycota</taxon>
        <taxon>Agaricomycotina</taxon>
        <taxon>Agaricomycetes</taxon>
        <taxon>Agaricomycetidae</taxon>
        <taxon>Agaricales</taxon>
        <taxon>Marasmiineae</taxon>
        <taxon>Mycenaceae</taxon>
        <taxon>Mycena</taxon>
    </lineage>
</organism>
<dbReference type="Proteomes" id="UP000636479">
    <property type="component" value="Unassembled WGS sequence"/>
</dbReference>
<comment type="similarity">
    <text evidence="3">Belongs to the WD repeat cdt2 family.</text>
</comment>
<protein>
    <submittedName>
        <fullName evidence="5">Small monomeric GTPase</fullName>
    </submittedName>
</protein>
<dbReference type="InterPro" id="IPR036322">
    <property type="entry name" value="WD40_repeat_dom_sf"/>
</dbReference>
<dbReference type="AlphaFoldDB" id="A0A8H6W6V8"/>
<dbReference type="SMART" id="SM00320">
    <property type="entry name" value="WD40"/>
    <property type="match status" value="4"/>
</dbReference>
<comment type="caution">
    <text evidence="5">The sequence shown here is derived from an EMBL/GenBank/DDBJ whole genome shotgun (WGS) entry which is preliminary data.</text>
</comment>
<dbReference type="InterPro" id="IPR015943">
    <property type="entry name" value="WD40/YVTN_repeat-like_dom_sf"/>
</dbReference>
<dbReference type="GO" id="GO:0005634">
    <property type="term" value="C:nucleus"/>
    <property type="evidence" value="ECO:0007669"/>
    <property type="project" value="TreeGrafter"/>
</dbReference>
<dbReference type="PANTHER" id="PTHR22852:SF0">
    <property type="entry name" value="DENTICLELESS PROTEIN HOMOLOG"/>
    <property type="match status" value="1"/>
</dbReference>